<accession>A0A7V9Z927</accession>
<evidence type="ECO:0000313" key="1">
    <source>
        <dbReference type="EMBL" id="MBA2876304.1"/>
    </source>
</evidence>
<comment type="caution">
    <text evidence="1">The sequence shown here is derived from an EMBL/GenBank/DDBJ whole genome shotgun (WGS) entry which is preliminary data.</text>
</comment>
<dbReference type="RefSeq" id="WP_181557023.1">
    <property type="nucleotide sequence ID" value="NZ_JACDUT010000011.1"/>
</dbReference>
<dbReference type="AlphaFoldDB" id="A0A7V9Z927"/>
<keyword evidence="2" id="KW-1185">Reference proteome</keyword>
<proteinExistence type="predicted"/>
<evidence type="ECO:0000313" key="2">
    <source>
        <dbReference type="Proteomes" id="UP000523087"/>
    </source>
</evidence>
<dbReference type="EMBL" id="JACDUT010000011">
    <property type="protein sequence ID" value="MBA2876304.1"/>
    <property type="molecule type" value="Genomic_DNA"/>
</dbReference>
<sequence>MVLCGKLLKVLFTIGTKQQVFDGKRMMQDVQDQIAYRLPPSVKQTRNIMGGMAPVTKKEATLSTPIPKI</sequence>
<name>A0A7V9Z927_9BACL</name>
<reference evidence="1 2" key="1">
    <citation type="submission" date="2020-07" db="EMBL/GenBank/DDBJ databases">
        <title>Genomic Encyclopedia of Type Strains, Phase IV (KMG-IV): sequencing the most valuable type-strain genomes for metagenomic binning, comparative biology and taxonomic classification.</title>
        <authorList>
            <person name="Goeker M."/>
        </authorList>
    </citation>
    <scope>NUCLEOTIDE SEQUENCE [LARGE SCALE GENOMIC DNA]</scope>
    <source>
        <strain evidence="1 2">DSM 15730</strain>
    </source>
</reference>
<protein>
    <submittedName>
        <fullName evidence="1">Uncharacterized protein</fullName>
    </submittedName>
</protein>
<dbReference type="Proteomes" id="UP000523087">
    <property type="component" value="Unassembled WGS sequence"/>
</dbReference>
<organism evidence="1 2">
    <name type="scientific">Thermaerobacillus caldiproteolyticus</name>
    <dbReference type="NCBI Taxonomy" id="247480"/>
    <lineage>
        <taxon>Bacteria</taxon>
        <taxon>Bacillati</taxon>
        <taxon>Bacillota</taxon>
        <taxon>Bacilli</taxon>
        <taxon>Bacillales</taxon>
        <taxon>Anoxybacillaceae</taxon>
        <taxon>Thermaerobacillus</taxon>
    </lineage>
</organism>
<gene>
    <name evidence="1" type="ORF">HNR31_003099</name>
</gene>